<feature type="domain" description="Pyruvate:ferredoxin oxidoreductase core" evidence="3">
    <location>
        <begin position="248"/>
        <end position="334"/>
    </location>
</feature>
<dbReference type="InterPro" id="IPR002880">
    <property type="entry name" value="Pyrv_Fd/Flavodoxin_OxRdtase_N"/>
</dbReference>
<dbReference type="PANTHER" id="PTHR43088:SF1">
    <property type="entry name" value="SUBUNIT OF PYRUVATE:FLAVODOXIN OXIDOREDUCTASE"/>
    <property type="match status" value="1"/>
</dbReference>
<dbReference type="Pfam" id="PF17147">
    <property type="entry name" value="PFOR_II"/>
    <property type="match status" value="1"/>
</dbReference>
<dbReference type="InterPro" id="IPR029061">
    <property type="entry name" value="THDP-binding"/>
</dbReference>
<dbReference type="Proteomes" id="UP000035036">
    <property type="component" value="Chromosome"/>
</dbReference>
<dbReference type="STRING" id="483547.GSUB_06820"/>
<feature type="domain" description="Pyruvate flavodoxin/ferredoxin oxidoreductase pyrimidine binding" evidence="2">
    <location>
        <begin position="16"/>
        <end position="182"/>
    </location>
</feature>
<evidence type="ECO:0000259" key="2">
    <source>
        <dbReference type="Pfam" id="PF01855"/>
    </source>
</evidence>
<evidence type="ECO:0000313" key="4">
    <source>
        <dbReference type="EMBL" id="AJF06319.1"/>
    </source>
</evidence>
<dbReference type="EC" id="1.2.7.7" evidence="4"/>
<keyword evidence="1 4" id="KW-0560">Oxidoreductase</keyword>
<evidence type="ECO:0000259" key="3">
    <source>
        <dbReference type="Pfam" id="PF17147"/>
    </source>
</evidence>
<sequence>MKKRLFVKGNEAVAMGALEAGCRYYFGYPITPQSDIPEFMSRELPEVGGQFIQAESEIASINMLLGASACGARAMTSSSSPGISLKQEGLSYMAGSELPGLVVNIARSGPGLGGIDASQADYFQAVKSGGHGGYRLIVLAPHSVQEMYDYAMLAFDLSDRYRIPAMILGDSVIGQMKEALIPHPRPQVDLPAKDWAVTGKGGRDHQKIVKSLYLGDGELEKHNWRLYEKYQQMQRDEVRFEAVALEDAELVVTAFGVTARIAKTALRMAREAGMKVGMIRPITLFPFPCQAFADLPETVRKVLCFELSTGQMVEDVRLHTPCDRAVEFYGRPPGAGSLPPPEELFEQISRHYGRKA</sequence>
<gene>
    <name evidence="4" type="ORF">GSUB_06820</name>
</gene>
<dbReference type="Pfam" id="PF01855">
    <property type="entry name" value="POR_N"/>
    <property type="match status" value="1"/>
</dbReference>
<evidence type="ECO:0000313" key="5">
    <source>
        <dbReference type="Proteomes" id="UP000035036"/>
    </source>
</evidence>
<dbReference type="GO" id="GO:0043807">
    <property type="term" value="F:3-methyl-2-oxobutanoate dehydrogenase (ferredoxin) activity"/>
    <property type="evidence" value="ECO:0007669"/>
    <property type="project" value="UniProtKB-EC"/>
</dbReference>
<dbReference type="RefSeq" id="WP_040199893.1">
    <property type="nucleotide sequence ID" value="NZ_CP010311.1"/>
</dbReference>
<dbReference type="OrthoDB" id="9794954at2"/>
<accession>A0A0B5FNT5</accession>
<dbReference type="HOGENOM" id="CLU_017038_0_0_7"/>
<keyword evidence="5" id="KW-1185">Reference proteome</keyword>
<evidence type="ECO:0000256" key="1">
    <source>
        <dbReference type="ARBA" id="ARBA00023002"/>
    </source>
</evidence>
<dbReference type="KEGG" id="gsb:GSUB_06820"/>
<dbReference type="CDD" id="cd07034">
    <property type="entry name" value="TPP_PYR_PFOR_IOR-alpha_like"/>
    <property type="match status" value="1"/>
</dbReference>
<dbReference type="InterPro" id="IPR033412">
    <property type="entry name" value="PFOR_II"/>
</dbReference>
<dbReference type="SUPFAM" id="SSF52922">
    <property type="entry name" value="TK C-terminal domain-like"/>
    <property type="match status" value="1"/>
</dbReference>
<organism evidence="4 5">
    <name type="scientific">Geoalkalibacter subterraneus</name>
    <dbReference type="NCBI Taxonomy" id="483547"/>
    <lineage>
        <taxon>Bacteria</taxon>
        <taxon>Pseudomonadati</taxon>
        <taxon>Thermodesulfobacteriota</taxon>
        <taxon>Desulfuromonadia</taxon>
        <taxon>Desulfuromonadales</taxon>
        <taxon>Geoalkalibacteraceae</taxon>
        <taxon>Geoalkalibacter</taxon>
    </lineage>
</organism>
<dbReference type="InterPro" id="IPR009014">
    <property type="entry name" value="Transketo_C/PFOR_II"/>
</dbReference>
<dbReference type="Gene3D" id="3.40.50.970">
    <property type="match status" value="1"/>
</dbReference>
<reference evidence="4 5" key="1">
    <citation type="journal article" date="2015" name="Genome Announc.">
        <title>Genomes of Geoalkalibacter ferrihydriticus Z-0531T and Geoalkalibacter subterraneus Red1T, Two Haloalkaliphilic Metal-Reducing Deltaproteobacteria.</title>
        <authorList>
            <person name="Badalamenti J.P."/>
            <person name="Krajmalnik-Brown R."/>
            <person name="Torres C.I."/>
            <person name="Bond D.R."/>
        </authorList>
    </citation>
    <scope>NUCLEOTIDE SEQUENCE [LARGE SCALE GENOMIC DNA]</scope>
    <source>
        <strain evidence="4 5">Red1</strain>
    </source>
</reference>
<dbReference type="PANTHER" id="PTHR43088">
    <property type="entry name" value="SUBUNIT OF PYRUVATE:FLAVODOXIN OXIDOREDUCTASE-RELATED"/>
    <property type="match status" value="1"/>
</dbReference>
<protein>
    <submittedName>
        <fullName evidence="4">2-ketoisovalerate ferredoxin oxidoreductase</fullName>
        <ecNumber evidence="4">1.2.7.7</ecNumber>
    </submittedName>
</protein>
<dbReference type="EMBL" id="CP010311">
    <property type="protein sequence ID" value="AJF06319.1"/>
    <property type="molecule type" value="Genomic_DNA"/>
</dbReference>
<dbReference type="Gene3D" id="3.40.50.920">
    <property type="match status" value="1"/>
</dbReference>
<proteinExistence type="predicted"/>
<name>A0A0B5FNT5_9BACT</name>
<dbReference type="SUPFAM" id="SSF52518">
    <property type="entry name" value="Thiamin diphosphate-binding fold (THDP-binding)"/>
    <property type="match status" value="1"/>
</dbReference>
<dbReference type="AlphaFoldDB" id="A0A0B5FNT5"/>
<dbReference type="NCBIfam" id="NF005507">
    <property type="entry name" value="PRK07119.1"/>
    <property type="match status" value="1"/>
</dbReference>
<dbReference type="InterPro" id="IPR052368">
    <property type="entry name" value="2-oxoacid_oxidoreductase"/>
</dbReference>